<dbReference type="STRING" id="657014.SAMN04488092_11445"/>
<dbReference type="AlphaFoldDB" id="A0A1H9J7R0"/>
<organism evidence="6 7">
    <name type="scientific">Thalassovita taeanensis</name>
    <dbReference type="NCBI Taxonomy" id="657014"/>
    <lineage>
        <taxon>Bacteria</taxon>
        <taxon>Pseudomonadati</taxon>
        <taxon>Pseudomonadota</taxon>
        <taxon>Alphaproteobacteria</taxon>
        <taxon>Rhodobacterales</taxon>
        <taxon>Roseobacteraceae</taxon>
        <taxon>Thalassovita</taxon>
    </lineage>
</organism>
<keyword evidence="3" id="KW-0238">DNA-binding</keyword>
<keyword evidence="1" id="KW-0678">Repressor</keyword>
<dbReference type="RefSeq" id="WP_090270846.1">
    <property type="nucleotide sequence ID" value="NZ_FOEP01000014.1"/>
</dbReference>
<dbReference type="Pfam" id="PF00455">
    <property type="entry name" value="DeoRC"/>
    <property type="match status" value="1"/>
</dbReference>
<dbReference type="InterPro" id="IPR037171">
    <property type="entry name" value="NagB/RpiA_transferase-like"/>
</dbReference>
<sequence>MTDISAKLSTRQFQILERVQAEGYGAIDAFAAEFAVSTQTIRRDVNALCETGELRRVRGGVEPMPASQNQLYASRQILNAGAKRLIAEGVRPQIADGATLAISIGTTPAIVARSLGDLEDLTILTNNLNIAMWACERPGWSVRVPGGPLRAGDRDILGPEALSFFNRYQVDVGLFGVGGVASDGTLLDFTEDEVGARMAILRNSRRSFLVLDHSKFGRVAHVRGGHIGDVSDIFCDRALPVEIAQIVAPGESRFTLCAQADQ</sequence>
<dbReference type="Proteomes" id="UP000198634">
    <property type="component" value="Unassembled WGS sequence"/>
</dbReference>
<protein>
    <submittedName>
        <fullName evidence="6">Transcriptional regulator, DeoR family</fullName>
    </submittedName>
</protein>
<dbReference type="InterPro" id="IPR036390">
    <property type="entry name" value="WH_DNA-bd_sf"/>
</dbReference>
<evidence type="ECO:0000259" key="5">
    <source>
        <dbReference type="PROSITE" id="PS51000"/>
    </source>
</evidence>
<keyword evidence="7" id="KW-1185">Reference proteome</keyword>
<dbReference type="PANTHER" id="PTHR30363">
    <property type="entry name" value="HTH-TYPE TRANSCRIPTIONAL REGULATOR SRLR-RELATED"/>
    <property type="match status" value="1"/>
</dbReference>
<accession>A0A1H9J7R0</accession>
<feature type="domain" description="HTH deoR-type" evidence="5">
    <location>
        <begin position="8"/>
        <end position="63"/>
    </location>
</feature>
<dbReference type="InterPro" id="IPR050313">
    <property type="entry name" value="Carb_Metab_HTH_regulators"/>
</dbReference>
<proteinExistence type="predicted"/>
<dbReference type="Gene3D" id="3.30.750.70">
    <property type="entry name" value="4-hydroxybutyrate coenzyme like domains"/>
    <property type="match status" value="1"/>
</dbReference>
<dbReference type="SMART" id="SM00420">
    <property type="entry name" value="HTH_DEOR"/>
    <property type="match status" value="1"/>
</dbReference>
<dbReference type="InterPro" id="IPR036388">
    <property type="entry name" value="WH-like_DNA-bd_sf"/>
</dbReference>
<dbReference type="SUPFAM" id="SSF46785">
    <property type="entry name" value="Winged helix' DNA-binding domain"/>
    <property type="match status" value="1"/>
</dbReference>
<dbReference type="GO" id="GO:0003700">
    <property type="term" value="F:DNA-binding transcription factor activity"/>
    <property type="evidence" value="ECO:0007669"/>
    <property type="project" value="InterPro"/>
</dbReference>
<dbReference type="PROSITE" id="PS51000">
    <property type="entry name" value="HTH_DEOR_2"/>
    <property type="match status" value="1"/>
</dbReference>
<reference evidence="6 7" key="1">
    <citation type="submission" date="2016-10" db="EMBL/GenBank/DDBJ databases">
        <authorList>
            <person name="de Groot N.N."/>
        </authorList>
    </citation>
    <scope>NUCLEOTIDE SEQUENCE [LARGE SCALE GENOMIC DNA]</scope>
    <source>
        <strain evidence="6 7">DSM 22007</strain>
    </source>
</reference>
<dbReference type="EMBL" id="FOEP01000014">
    <property type="protein sequence ID" value="SEQ82924.1"/>
    <property type="molecule type" value="Genomic_DNA"/>
</dbReference>
<dbReference type="PANTHER" id="PTHR30363:SF4">
    <property type="entry name" value="GLYCEROL-3-PHOSPHATE REGULON REPRESSOR"/>
    <property type="match status" value="1"/>
</dbReference>
<dbReference type="InterPro" id="IPR014036">
    <property type="entry name" value="DeoR-like_C"/>
</dbReference>
<dbReference type="OrthoDB" id="9814815at2"/>
<dbReference type="InterPro" id="IPR018356">
    <property type="entry name" value="Tscrpt_reg_HTH_DeoR_CS"/>
</dbReference>
<keyword evidence="4" id="KW-0804">Transcription</keyword>
<evidence type="ECO:0000256" key="2">
    <source>
        <dbReference type="ARBA" id="ARBA00023015"/>
    </source>
</evidence>
<dbReference type="Pfam" id="PF08220">
    <property type="entry name" value="HTH_DeoR"/>
    <property type="match status" value="1"/>
</dbReference>
<dbReference type="PROSITE" id="PS00894">
    <property type="entry name" value="HTH_DEOR_1"/>
    <property type="match status" value="1"/>
</dbReference>
<dbReference type="InterPro" id="IPR001034">
    <property type="entry name" value="DeoR_HTH"/>
</dbReference>
<evidence type="ECO:0000313" key="6">
    <source>
        <dbReference type="EMBL" id="SEQ82924.1"/>
    </source>
</evidence>
<dbReference type="GO" id="GO:0003677">
    <property type="term" value="F:DNA binding"/>
    <property type="evidence" value="ECO:0007669"/>
    <property type="project" value="UniProtKB-KW"/>
</dbReference>
<dbReference type="SMART" id="SM01134">
    <property type="entry name" value="DeoRC"/>
    <property type="match status" value="1"/>
</dbReference>
<evidence type="ECO:0000256" key="3">
    <source>
        <dbReference type="ARBA" id="ARBA00023125"/>
    </source>
</evidence>
<dbReference type="PRINTS" id="PR00037">
    <property type="entry name" value="HTHLACR"/>
</dbReference>
<gene>
    <name evidence="6" type="ORF">SAMN04488092_11445</name>
</gene>
<dbReference type="SUPFAM" id="SSF100950">
    <property type="entry name" value="NagB/RpiA/CoA transferase-like"/>
    <property type="match status" value="1"/>
</dbReference>
<evidence type="ECO:0000256" key="4">
    <source>
        <dbReference type="ARBA" id="ARBA00023163"/>
    </source>
</evidence>
<name>A0A1H9J7R0_9RHOB</name>
<evidence type="ECO:0000256" key="1">
    <source>
        <dbReference type="ARBA" id="ARBA00022491"/>
    </source>
</evidence>
<keyword evidence="2" id="KW-0805">Transcription regulation</keyword>
<evidence type="ECO:0000313" key="7">
    <source>
        <dbReference type="Proteomes" id="UP000198634"/>
    </source>
</evidence>
<dbReference type="Gene3D" id="1.10.10.10">
    <property type="entry name" value="Winged helix-like DNA-binding domain superfamily/Winged helix DNA-binding domain"/>
    <property type="match status" value="1"/>
</dbReference>